<dbReference type="Pfam" id="PF08522">
    <property type="entry name" value="BT_3987-like_N"/>
    <property type="match status" value="1"/>
</dbReference>
<reference evidence="4 5" key="1">
    <citation type="submission" date="2008-04" db="EMBL/GenBank/DDBJ databases">
        <title>Draft genome sequence of Bacteroides intestinalis (DSM 17393).</title>
        <authorList>
            <person name="Sudarsanam P."/>
            <person name="Ley R."/>
            <person name="Guruge J."/>
            <person name="Turnbaugh P.J."/>
            <person name="Mahowald M."/>
            <person name="Liep D."/>
            <person name="Gordon J."/>
        </authorList>
    </citation>
    <scope>NUCLEOTIDE SEQUENCE [LARGE SCALE GENOMIC DNA]</scope>
    <source>
        <strain evidence="4 5">DSM 17393</strain>
    </source>
</reference>
<keyword evidence="1" id="KW-0732">Signal</keyword>
<feature type="domain" description="DUF5627" evidence="3">
    <location>
        <begin position="206"/>
        <end position="339"/>
    </location>
</feature>
<feature type="signal peptide" evidence="1">
    <location>
        <begin position="1"/>
        <end position="29"/>
    </location>
</feature>
<dbReference type="Gene3D" id="2.40.128.420">
    <property type="match status" value="1"/>
</dbReference>
<dbReference type="eggNOG" id="ENOG502Z7NF">
    <property type="taxonomic scope" value="Bacteria"/>
</dbReference>
<gene>
    <name evidence="4" type="ORF">BACINT_02809</name>
</gene>
<name>B3CGA5_9BACE</name>
<protein>
    <recommendedName>
        <fullName evidence="6">DUF1735 domain-containing protein</fullName>
    </recommendedName>
</protein>
<dbReference type="Pfam" id="PF18620">
    <property type="entry name" value="DUF5627"/>
    <property type="match status" value="1"/>
</dbReference>
<feature type="domain" description="BT-3987-like N-terminal" evidence="2">
    <location>
        <begin position="41"/>
        <end position="168"/>
    </location>
</feature>
<evidence type="ECO:0000313" key="5">
    <source>
        <dbReference type="Proteomes" id="UP000004596"/>
    </source>
</evidence>
<organism evidence="4 5">
    <name type="scientific">Bacteroides intestinalis DSM 17393</name>
    <dbReference type="NCBI Taxonomy" id="471870"/>
    <lineage>
        <taxon>Bacteria</taxon>
        <taxon>Pseudomonadati</taxon>
        <taxon>Bacteroidota</taxon>
        <taxon>Bacteroidia</taxon>
        <taxon>Bacteroidales</taxon>
        <taxon>Bacteroidaceae</taxon>
        <taxon>Bacteroides</taxon>
    </lineage>
</organism>
<evidence type="ECO:0000259" key="3">
    <source>
        <dbReference type="Pfam" id="PF18620"/>
    </source>
</evidence>
<dbReference type="EMBL" id="ABJL02000008">
    <property type="protein sequence ID" value="EDV03683.1"/>
    <property type="molecule type" value="Genomic_DNA"/>
</dbReference>
<comment type="caution">
    <text evidence="4">The sequence shown here is derived from an EMBL/GenBank/DDBJ whole genome shotgun (WGS) entry which is preliminary data.</text>
</comment>
<sequence>MNTINKNDMKKKLAYIGLASLLLSFTACESSDNEFPDFDYQTVYFASQYGLRTIELGEDEFLDNSLDNQHKVSIKAAWGGGYTNRKNVIIDTQVDESLCENLYFKGSDIPVTPMPSSYYTLAANRINIPKGEVMGGVEVQFNDAFFADKRSLGNYYVIPLKMTGVQGADSILQGKAAVQNPILTNSGDWSIQPKNFILYAVKYVNPWHGEYLRRGVDQAIINGVSSQLVRHQQYVEKDEKVKITTESLKDNILSLSTKDAQGNLFNYNLSMTFAEDGSCTIGSTSDDFTISGTGKFVKKGEKNSLGGKDRDAIYLDYTVDFKTKNMQYATKDTLVLSSRAVQGGKSFEIEIR</sequence>
<feature type="chain" id="PRO_5002785540" description="DUF1735 domain-containing protein" evidence="1">
    <location>
        <begin position="30"/>
        <end position="352"/>
    </location>
</feature>
<proteinExistence type="predicted"/>
<evidence type="ECO:0008006" key="6">
    <source>
        <dbReference type="Google" id="ProtNLM"/>
    </source>
</evidence>
<evidence type="ECO:0000256" key="1">
    <source>
        <dbReference type="SAM" id="SignalP"/>
    </source>
</evidence>
<dbReference type="InterPro" id="IPR013728">
    <property type="entry name" value="BT_3987-like_N"/>
</dbReference>
<dbReference type="PROSITE" id="PS51257">
    <property type="entry name" value="PROKAR_LIPOPROTEIN"/>
    <property type="match status" value="1"/>
</dbReference>
<evidence type="ECO:0000313" key="4">
    <source>
        <dbReference type="EMBL" id="EDV03683.1"/>
    </source>
</evidence>
<accession>B3CGA5</accession>
<dbReference type="Proteomes" id="UP000004596">
    <property type="component" value="Unassembled WGS sequence"/>
</dbReference>
<evidence type="ECO:0000259" key="2">
    <source>
        <dbReference type="Pfam" id="PF08522"/>
    </source>
</evidence>
<dbReference type="STRING" id="471870.BACINT_02809"/>
<dbReference type="AlphaFoldDB" id="B3CGA5"/>
<dbReference type="InterPro" id="IPR040580">
    <property type="entry name" value="DUF5627"/>
</dbReference>
<reference evidence="4 5" key="2">
    <citation type="submission" date="2008-04" db="EMBL/GenBank/DDBJ databases">
        <authorList>
            <person name="Fulton L."/>
            <person name="Clifton S."/>
            <person name="Fulton B."/>
            <person name="Xu J."/>
            <person name="Minx P."/>
            <person name="Pepin K.H."/>
            <person name="Johnson M."/>
            <person name="Thiruvilangam P."/>
            <person name="Bhonagiri V."/>
            <person name="Nash W.E."/>
            <person name="Mardis E.R."/>
            <person name="Wilson R.K."/>
        </authorList>
    </citation>
    <scope>NUCLEOTIDE SEQUENCE [LARGE SCALE GENOMIC DNA]</scope>
    <source>
        <strain evidence="4 5">DSM 17393</strain>
    </source>
</reference>
<dbReference type="Gene3D" id="2.60.40.1740">
    <property type="entry name" value="hypothetical protein (bacova_03559)"/>
    <property type="match status" value="1"/>
</dbReference>